<dbReference type="OrthoDB" id="189997at2759"/>
<dbReference type="InterPro" id="IPR047801">
    <property type="entry name" value="Peptidase_C45"/>
</dbReference>
<comment type="caution">
    <text evidence="2">The sequence shown here is derived from an EMBL/GenBank/DDBJ whole genome shotgun (WGS) entry which is preliminary data.</text>
</comment>
<gene>
    <name evidence="2" type="ORF">BpHYR1_031320</name>
</gene>
<organism evidence="2 3">
    <name type="scientific">Brachionus plicatilis</name>
    <name type="common">Marine rotifer</name>
    <name type="synonym">Brachionus muelleri</name>
    <dbReference type="NCBI Taxonomy" id="10195"/>
    <lineage>
        <taxon>Eukaryota</taxon>
        <taxon>Metazoa</taxon>
        <taxon>Spiralia</taxon>
        <taxon>Gnathifera</taxon>
        <taxon>Rotifera</taxon>
        <taxon>Eurotatoria</taxon>
        <taxon>Monogononta</taxon>
        <taxon>Pseudotrocha</taxon>
        <taxon>Ploima</taxon>
        <taxon>Brachionidae</taxon>
        <taxon>Brachionus</taxon>
    </lineage>
</organism>
<name>A0A3M7QR66_BRAPC</name>
<proteinExistence type="predicted"/>
<accession>A0A3M7QR66</accession>
<dbReference type="EMBL" id="REGN01005285">
    <property type="protein sequence ID" value="RNA13957.1"/>
    <property type="molecule type" value="Genomic_DNA"/>
</dbReference>
<dbReference type="PANTHER" id="PTHR34180:SF1">
    <property type="entry name" value="BETA-ALANYL-DOPAMINE_CARCININE HYDROLASE"/>
    <property type="match status" value="1"/>
</dbReference>
<dbReference type="STRING" id="10195.A0A3M7QR66"/>
<keyword evidence="2" id="KW-0808">Transferase</keyword>
<feature type="domain" description="Peptidase C45 hydrolase" evidence="1">
    <location>
        <begin position="279"/>
        <end position="373"/>
    </location>
</feature>
<feature type="domain" description="Peptidase C45 hydrolase" evidence="1">
    <location>
        <begin position="98"/>
        <end position="210"/>
    </location>
</feature>
<dbReference type="Proteomes" id="UP000276133">
    <property type="component" value="Unassembled WGS sequence"/>
</dbReference>
<dbReference type="GO" id="GO:0016746">
    <property type="term" value="F:acyltransferase activity"/>
    <property type="evidence" value="ECO:0007669"/>
    <property type="project" value="UniProtKB-KW"/>
</dbReference>
<sequence>MCSELKEFKSIILPFIQTEEGRKMINGYYNLIVKNYPWYVDEMRGISIGSEINFNWIMAINIRVELMHIVSSQNDLELKTKRDQETLKECSDFMLFDEENNFIIHNEDAAPSIYKSAYLVSCKITSSDYQGVNSPEEEFTCYCYPGHLPGNAFGFNSTGFVFGVNATYPKLMVTNSFPRQILNRLMLSAKNLKELEKILLTVPCSYGFCMNIGYVGDDQRCIETDWNSEFFGENTNNFDQIVPHLFNYEIAPDENSGNKVSKHCVISPKMLSSVNNENNFYTSQYYYHFNHYERIEIEEVLNKSSKRRKERIEVIDAPTSLKDLLDISSDTCDSNYPIFRTPRKNDPSELQTIATALFDLNSKTLSIFVKKPSDNYQPL</sequence>
<dbReference type="Pfam" id="PF03417">
    <property type="entry name" value="AAT"/>
    <property type="match status" value="2"/>
</dbReference>
<dbReference type="PANTHER" id="PTHR34180">
    <property type="entry name" value="PEPTIDASE C45"/>
    <property type="match status" value="1"/>
</dbReference>
<evidence type="ECO:0000313" key="2">
    <source>
        <dbReference type="EMBL" id="RNA13957.1"/>
    </source>
</evidence>
<keyword evidence="3" id="KW-1185">Reference proteome</keyword>
<dbReference type="Gene3D" id="3.60.60.10">
    <property type="entry name" value="Penicillin V Acylase, Chain A"/>
    <property type="match status" value="1"/>
</dbReference>
<evidence type="ECO:0000259" key="1">
    <source>
        <dbReference type="Pfam" id="PF03417"/>
    </source>
</evidence>
<reference evidence="2 3" key="1">
    <citation type="journal article" date="2018" name="Sci. Rep.">
        <title>Genomic signatures of local adaptation to the degree of environmental predictability in rotifers.</title>
        <authorList>
            <person name="Franch-Gras L."/>
            <person name="Hahn C."/>
            <person name="Garcia-Roger E.M."/>
            <person name="Carmona M.J."/>
            <person name="Serra M."/>
            <person name="Gomez A."/>
        </authorList>
    </citation>
    <scope>NUCLEOTIDE SEQUENCE [LARGE SCALE GENOMIC DNA]</scope>
    <source>
        <strain evidence="2">HYR1</strain>
    </source>
</reference>
<dbReference type="InterPro" id="IPR005079">
    <property type="entry name" value="Peptidase_C45_hydrolase"/>
</dbReference>
<dbReference type="NCBIfam" id="NF040521">
    <property type="entry name" value="C45_proenzyme"/>
    <property type="match status" value="1"/>
</dbReference>
<protein>
    <submittedName>
        <fullName evidence="2">Acyl-coenzyme A:6-aminopenicillanic-acid-acyltransferase 40 kDa form-like</fullName>
    </submittedName>
</protein>
<evidence type="ECO:0000313" key="3">
    <source>
        <dbReference type="Proteomes" id="UP000276133"/>
    </source>
</evidence>
<dbReference type="InterPro" id="IPR047794">
    <property type="entry name" value="C45_proenzyme-like"/>
</dbReference>
<feature type="non-terminal residue" evidence="2">
    <location>
        <position position="379"/>
    </location>
</feature>
<keyword evidence="2" id="KW-0012">Acyltransferase</keyword>
<dbReference type="AlphaFoldDB" id="A0A3M7QR66"/>